<dbReference type="EMBL" id="CP000751">
    <property type="protein sequence ID" value="ABS06020.1"/>
    <property type="molecule type" value="Genomic_DNA"/>
</dbReference>
<dbReference type="Proteomes" id="UP000001116">
    <property type="component" value="Plasmid pKRAD01"/>
</dbReference>
<evidence type="ECO:0000313" key="10">
    <source>
        <dbReference type="EMBL" id="ABS06020.1"/>
    </source>
</evidence>
<dbReference type="UniPathway" id="UPA00666"/>
<reference evidence="11" key="1">
    <citation type="journal article" date="2008" name="PLoS ONE">
        <title>Survival in nuclear waste, extreme resistance, and potential applications gleaned from the genome sequence of Kineococcus radiotolerans SRS30216.</title>
        <authorList>
            <person name="Bagwell C.E."/>
            <person name="Bhat S."/>
            <person name="Hawkins G.M."/>
            <person name="Smith B.W."/>
            <person name="Biswas T."/>
            <person name="Hoover T.R."/>
            <person name="Saunders E."/>
            <person name="Han C.S."/>
            <person name="Tsodikov O.V."/>
            <person name="Shimkets L.J."/>
        </authorList>
    </citation>
    <scope>NUCLEOTIDE SEQUENCE [LARGE SCALE GENOMIC DNA]</scope>
    <source>
        <strain evidence="11">ATCC BAA-149 / DSM 14245 / SRS30216</strain>
    </source>
</reference>
<dbReference type="HOGENOM" id="CLU_019563_0_1_11"/>
<dbReference type="PROSITE" id="PS50263">
    <property type="entry name" value="CN_HYDROLASE"/>
    <property type="match status" value="1"/>
</dbReference>
<proteinExistence type="inferred from homology"/>
<dbReference type="GO" id="GO:0005886">
    <property type="term" value="C:plasma membrane"/>
    <property type="evidence" value="ECO:0007669"/>
    <property type="project" value="UniProtKB-SubCell"/>
</dbReference>
<comment type="pathway">
    <text evidence="8">Protein modification; lipoprotein biosynthesis (N-acyl transfer).</text>
</comment>
<accession>A6WGT1</accession>
<protein>
    <recommendedName>
        <fullName evidence="8">Apolipoprotein N-acyltransferase</fullName>
        <shortName evidence="8">ALP N-acyltransferase</shortName>
        <ecNumber evidence="8">2.3.1.269</ecNumber>
    </recommendedName>
</protein>
<comment type="subcellular location">
    <subcellularLocation>
        <location evidence="1 8">Cell membrane</location>
        <topology evidence="1 8">Multi-pass membrane protein</topology>
    </subcellularLocation>
</comment>
<dbReference type="EC" id="2.3.1.269" evidence="8"/>
<keyword evidence="2 8" id="KW-1003">Cell membrane</keyword>
<sequence length="559" mass="59602">MSTVRLLPARLSSRTPHGRMGVAGALARVGMAAAGGLSAWMAFPGAVSRDGWWPSAAVAVTFLIWATRSCRPRAAAGLGFVFALAFLIPHLRWSGIYVGAVPWLALAAVCAAFYAFYAAFLPGLLGAGRWWNLLAVAGGWVLLEAARSRVPFGGFPWARLAFSQVDGPILGWARVGGAPLVTFTVALVGALLATFATMLGRILRARRALLPVDVFSACLPLVVAVVVCASGLLIPRPVEPDITSVDIAAVQGNTPRPGLDFNAERRAVLTNHVSATQSLAESVARGESMAPDLVFWPENSSDIDPYQDPAARASIEAVTRAIDAPVLIGAVLEGPGRYLSNTGLVVTPQLGLEGAASDAHRNYVKRRPAPFAEYVPYRSFFRTFSDKVDLVRRDFLPGQRGGTVLMGDTRVGDVICFEVAFDGLVRDSVRSGAQMLVVQTNNATFGYSDEAVQQLAMSRFRAVETGRAVVQISTVGVSSIISPDGSAPVRTELFTQAVLQGRVPLRSDQTLATRLGSLPEAALSTAVLFPLLLPPLLPLMRSLRGSFRDSRRRLEDLSA</sequence>
<dbReference type="InterPro" id="IPR004563">
    <property type="entry name" value="Apolipo_AcylTrfase"/>
</dbReference>
<evidence type="ECO:0000256" key="6">
    <source>
        <dbReference type="ARBA" id="ARBA00023136"/>
    </source>
</evidence>
<dbReference type="Pfam" id="PF00795">
    <property type="entry name" value="CN_hydrolase"/>
    <property type="match status" value="1"/>
</dbReference>
<dbReference type="SUPFAM" id="SSF56317">
    <property type="entry name" value="Carbon-nitrogen hydrolase"/>
    <property type="match status" value="1"/>
</dbReference>
<evidence type="ECO:0000256" key="2">
    <source>
        <dbReference type="ARBA" id="ARBA00022475"/>
    </source>
</evidence>
<evidence type="ECO:0000313" key="11">
    <source>
        <dbReference type="Proteomes" id="UP000001116"/>
    </source>
</evidence>
<dbReference type="GO" id="GO:0016410">
    <property type="term" value="F:N-acyltransferase activity"/>
    <property type="evidence" value="ECO:0007669"/>
    <property type="project" value="UniProtKB-UniRule"/>
</dbReference>
<comment type="caution">
    <text evidence="8">Lacks conserved residue(s) required for the propagation of feature annotation.</text>
</comment>
<keyword evidence="7 8" id="KW-0012">Acyltransferase</keyword>
<keyword evidence="5 8" id="KW-1133">Transmembrane helix</keyword>
<evidence type="ECO:0000256" key="4">
    <source>
        <dbReference type="ARBA" id="ARBA00022692"/>
    </source>
</evidence>
<dbReference type="HAMAP" id="MF_01148">
    <property type="entry name" value="Lnt"/>
    <property type="match status" value="1"/>
</dbReference>
<comment type="catalytic activity">
    <reaction evidence="8">
        <text>N-terminal S-1,2-diacyl-sn-glyceryl-L-cysteinyl-[lipoprotein] + a glycerophospholipid = N-acyl-S-1,2-diacyl-sn-glyceryl-L-cysteinyl-[lipoprotein] + a 2-acyl-sn-glycero-3-phospholipid + H(+)</text>
        <dbReference type="Rhea" id="RHEA:48228"/>
        <dbReference type="Rhea" id="RHEA-COMP:14681"/>
        <dbReference type="Rhea" id="RHEA-COMP:14684"/>
        <dbReference type="ChEBI" id="CHEBI:15378"/>
        <dbReference type="ChEBI" id="CHEBI:136912"/>
        <dbReference type="ChEBI" id="CHEBI:140656"/>
        <dbReference type="ChEBI" id="CHEBI:140657"/>
        <dbReference type="ChEBI" id="CHEBI:140660"/>
        <dbReference type="EC" id="2.3.1.269"/>
    </reaction>
</comment>
<feature type="domain" description="CN hydrolase" evidence="9">
    <location>
        <begin position="245"/>
        <end position="505"/>
    </location>
</feature>
<feature type="transmembrane region" description="Helical" evidence="8">
    <location>
        <begin position="74"/>
        <end position="91"/>
    </location>
</feature>
<evidence type="ECO:0000256" key="3">
    <source>
        <dbReference type="ARBA" id="ARBA00022679"/>
    </source>
</evidence>
<evidence type="ECO:0000256" key="5">
    <source>
        <dbReference type="ARBA" id="ARBA00022989"/>
    </source>
</evidence>
<dbReference type="PANTHER" id="PTHR38686">
    <property type="entry name" value="APOLIPOPROTEIN N-ACYLTRANSFERASE"/>
    <property type="match status" value="1"/>
</dbReference>
<comment type="function">
    <text evidence="8">Catalyzes the phospholipid dependent N-acylation of the N-terminal cysteine of apolipoprotein, the last step in lipoprotein maturation.</text>
</comment>
<dbReference type="PANTHER" id="PTHR38686:SF1">
    <property type="entry name" value="APOLIPOPROTEIN N-ACYLTRANSFERASE"/>
    <property type="match status" value="1"/>
</dbReference>
<feature type="transmembrane region" description="Helical" evidence="8">
    <location>
        <begin position="212"/>
        <end position="234"/>
    </location>
</feature>
<dbReference type="AlphaFoldDB" id="A6WGT1"/>
<dbReference type="InterPro" id="IPR003010">
    <property type="entry name" value="C-N_Hydrolase"/>
</dbReference>
<feature type="transmembrane region" description="Helical" evidence="8">
    <location>
        <begin position="180"/>
        <end position="200"/>
    </location>
</feature>
<organism evidence="10 11">
    <name type="scientific">Kineococcus radiotolerans (strain ATCC BAA-149 / DSM 14245 / SRS30216)</name>
    <dbReference type="NCBI Taxonomy" id="266940"/>
    <lineage>
        <taxon>Bacteria</taxon>
        <taxon>Bacillati</taxon>
        <taxon>Actinomycetota</taxon>
        <taxon>Actinomycetes</taxon>
        <taxon>Kineosporiales</taxon>
        <taxon>Kineosporiaceae</taxon>
        <taxon>Kineococcus</taxon>
    </lineage>
</organism>
<dbReference type="InterPro" id="IPR045378">
    <property type="entry name" value="LNT_N"/>
</dbReference>
<feature type="transmembrane region" description="Helical" evidence="8">
    <location>
        <begin position="97"/>
        <end position="118"/>
    </location>
</feature>
<dbReference type="NCBIfam" id="TIGR00546">
    <property type="entry name" value="lnt"/>
    <property type="match status" value="1"/>
</dbReference>
<evidence type="ECO:0000256" key="7">
    <source>
        <dbReference type="ARBA" id="ARBA00023315"/>
    </source>
</evidence>
<dbReference type="OrthoDB" id="9804277at2"/>
<dbReference type="Pfam" id="PF20154">
    <property type="entry name" value="LNT_N"/>
    <property type="match status" value="1"/>
</dbReference>
<keyword evidence="4 8" id="KW-0812">Transmembrane</keyword>
<gene>
    <name evidence="8" type="primary">lnt</name>
    <name evidence="10" type="ordered locus">Krad_4561</name>
</gene>
<geneLocation type="plasmid" evidence="10 11">
    <name>pKRAD01</name>
</geneLocation>
<dbReference type="KEGG" id="kra:Krad_4561"/>
<name>A6WGT1_KINRD</name>
<comment type="similarity">
    <text evidence="8">Belongs to the CN hydrolase family. Apolipoprotein N-acyltransferase subfamily.</text>
</comment>
<dbReference type="GO" id="GO:0042158">
    <property type="term" value="P:lipoprotein biosynthetic process"/>
    <property type="evidence" value="ECO:0007669"/>
    <property type="project" value="UniProtKB-UniRule"/>
</dbReference>
<dbReference type="Gene3D" id="3.60.110.10">
    <property type="entry name" value="Carbon-nitrogen hydrolase"/>
    <property type="match status" value="1"/>
</dbReference>
<dbReference type="CDD" id="cd07571">
    <property type="entry name" value="ALP_N-acyl_transferase"/>
    <property type="match status" value="1"/>
</dbReference>
<dbReference type="InterPro" id="IPR036526">
    <property type="entry name" value="C-N_Hydrolase_sf"/>
</dbReference>
<evidence type="ECO:0000259" key="9">
    <source>
        <dbReference type="PROSITE" id="PS50263"/>
    </source>
</evidence>
<evidence type="ECO:0000256" key="1">
    <source>
        <dbReference type="ARBA" id="ARBA00004651"/>
    </source>
</evidence>
<feature type="transmembrane region" description="Helical" evidence="8">
    <location>
        <begin position="21"/>
        <end position="45"/>
    </location>
</feature>
<keyword evidence="3 8" id="KW-0808">Transferase</keyword>
<keyword evidence="6 8" id="KW-0472">Membrane</keyword>
<keyword evidence="11" id="KW-1185">Reference proteome</keyword>
<evidence type="ECO:0000256" key="8">
    <source>
        <dbReference type="HAMAP-Rule" id="MF_01148"/>
    </source>
</evidence>
<keyword evidence="10" id="KW-0614">Plasmid</keyword>